<dbReference type="EMBL" id="CP063373">
    <property type="protein sequence ID" value="QOV33421.1"/>
    <property type="molecule type" value="Genomic_DNA"/>
</dbReference>
<evidence type="ECO:0000313" key="3">
    <source>
        <dbReference type="Proteomes" id="UP000594205"/>
    </source>
</evidence>
<dbReference type="RefSeq" id="WP_194038299.1">
    <property type="nucleotide sequence ID" value="NZ_CP063373.1"/>
</dbReference>
<dbReference type="Proteomes" id="UP000594205">
    <property type="component" value="Chromosome"/>
</dbReference>
<dbReference type="AlphaFoldDB" id="A0A7M2SE23"/>
<evidence type="ECO:0000313" key="2">
    <source>
        <dbReference type="EMBL" id="QOV33421.1"/>
    </source>
</evidence>
<protein>
    <submittedName>
        <fullName evidence="2">Uncharacterized protein</fullName>
    </submittedName>
</protein>
<organism evidence="2 3">
    <name type="scientific">Streptomyces ferrugineus</name>
    <dbReference type="NCBI Taxonomy" id="1413221"/>
    <lineage>
        <taxon>Bacteria</taxon>
        <taxon>Bacillati</taxon>
        <taxon>Actinomycetota</taxon>
        <taxon>Actinomycetes</taxon>
        <taxon>Kitasatosporales</taxon>
        <taxon>Streptomycetaceae</taxon>
        <taxon>Streptomyces</taxon>
    </lineage>
</organism>
<keyword evidence="3" id="KW-1185">Reference proteome</keyword>
<reference evidence="2 3" key="1">
    <citation type="submission" date="2020-10" db="EMBL/GenBank/DDBJ databases">
        <title>Streptomyces ferrugineus complate genome analysis.</title>
        <authorList>
            <person name="Anwar N."/>
        </authorList>
    </citation>
    <scope>NUCLEOTIDE SEQUENCE [LARGE SCALE GENOMIC DNA]</scope>
    <source>
        <strain evidence="2 3">CCTCC AA2014009</strain>
    </source>
</reference>
<proteinExistence type="predicted"/>
<accession>A0A7M2SE23</accession>
<evidence type="ECO:0000256" key="1">
    <source>
        <dbReference type="SAM" id="MobiDB-lite"/>
    </source>
</evidence>
<dbReference type="KEGG" id="sfeu:IM697_24745"/>
<feature type="region of interest" description="Disordered" evidence="1">
    <location>
        <begin position="29"/>
        <end position="54"/>
    </location>
</feature>
<name>A0A7M2SE23_9ACTN</name>
<sequence length="54" mass="5525">MDEGAIDALMVLGGVPLPALSALDARHPSASFRRPTSSPACAPVRNAPARASVR</sequence>
<gene>
    <name evidence="2" type="ORF">IM697_24745</name>
</gene>